<evidence type="ECO:0000256" key="2">
    <source>
        <dbReference type="ARBA" id="ARBA00022692"/>
    </source>
</evidence>
<feature type="transmembrane region" description="Helical" evidence="5">
    <location>
        <begin position="21"/>
        <end position="44"/>
    </location>
</feature>
<keyword evidence="5" id="KW-0813">Transport</keyword>
<feature type="transmembrane region" description="Helical" evidence="5">
    <location>
        <begin position="419"/>
        <end position="439"/>
    </location>
</feature>
<comment type="caution">
    <text evidence="7">The sequence shown here is derived from an EMBL/GenBank/DDBJ whole genome shotgun (WGS) entry which is preliminary data.</text>
</comment>
<proteinExistence type="inferred from homology"/>
<dbReference type="AlphaFoldDB" id="A0A931PUV1"/>
<evidence type="ECO:0000256" key="4">
    <source>
        <dbReference type="ARBA" id="ARBA00023136"/>
    </source>
</evidence>
<keyword evidence="3 5" id="KW-1133">Transmembrane helix</keyword>
<dbReference type="PANTHER" id="PTHR42744:SF1">
    <property type="entry name" value="BINDING-PROTEIN-DEPENDENT TRANSPORT SYSTEMS INNER MEMBRANE COMPONENT"/>
    <property type="match status" value="1"/>
</dbReference>
<feature type="transmembrane region" description="Helical" evidence="5">
    <location>
        <begin position="445"/>
        <end position="473"/>
    </location>
</feature>
<feature type="domain" description="ABC transmembrane type-1" evidence="6">
    <location>
        <begin position="384"/>
        <end position="571"/>
    </location>
</feature>
<dbReference type="PANTHER" id="PTHR42744">
    <property type="entry name" value="BINDING-PROTEIN-DEPENDENT TRANSPORT SYSTEMS INNER MEMBRANE COMPONENT"/>
    <property type="match status" value="1"/>
</dbReference>
<dbReference type="EMBL" id="JACOSL010000003">
    <property type="protein sequence ID" value="MBI1755565.1"/>
    <property type="molecule type" value="Genomic_DNA"/>
</dbReference>
<dbReference type="Gene3D" id="1.10.3720.10">
    <property type="entry name" value="MetI-like"/>
    <property type="match status" value="2"/>
</dbReference>
<evidence type="ECO:0000313" key="7">
    <source>
        <dbReference type="EMBL" id="MBI1755565.1"/>
    </source>
</evidence>
<feature type="domain" description="ABC transmembrane type-1" evidence="6">
    <location>
        <begin position="66"/>
        <end position="260"/>
    </location>
</feature>
<keyword evidence="2 5" id="KW-0812">Transmembrane</keyword>
<feature type="transmembrane region" description="Helical" evidence="5">
    <location>
        <begin position="186"/>
        <end position="208"/>
    </location>
</feature>
<gene>
    <name evidence="7" type="ORF">HYR64_00470</name>
</gene>
<dbReference type="GO" id="GO:0005886">
    <property type="term" value="C:plasma membrane"/>
    <property type="evidence" value="ECO:0007669"/>
    <property type="project" value="UniProtKB-SubCell"/>
</dbReference>
<evidence type="ECO:0000256" key="5">
    <source>
        <dbReference type="RuleBase" id="RU363032"/>
    </source>
</evidence>
<dbReference type="CDD" id="cd06261">
    <property type="entry name" value="TM_PBP2"/>
    <property type="match status" value="2"/>
</dbReference>
<keyword evidence="4 5" id="KW-0472">Membrane</keyword>
<accession>A0A931PUV1</accession>
<evidence type="ECO:0000313" key="8">
    <source>
        <dbReference type="Proteomes" id="UP000727962"/>
    </source>
</evidence>
<protein>
    <submittedName>
        <fullName evidence="7">ABC transporter permease subunit</fullName>
    </submittedName>
</protein>
<dbReference type="SUPFAM" id="SSF161098">
    <property type="entry name" value="MetI-like"/>
    <property type="match status" value="2"/>
</dbReference>
<comment type="subcellular location">
    <subcellularLocation>
        <location evidence="5">Cell membrane</location>
        <topology evidence="5">Multi-pass membrane protein</topology>
    </subcellularLocation>
    <subcellularLocation>
        <location evidence="1">Membrane</location>
        <topology evidence="1">Multi-pass membrane protein</topology>
    </subcellularLocation>
</comment>
<dbReference type="Proteomes" id="UP000727962">
    <property type="component" value="Unassembled WGS sequence"/>
</dbReference>
<feature type="transmembrane region" description="Helical" evidence="5">
    <location>
        <begin position="552"/>
        <end position="571"/>
    </location>
</feature>
<feature type="transmembrane region" description="Helical" evidence="5">
    <location>
        <begin position="338"/>
        <end position="358"/>
    </location>
</feature>
<evidence type="ECO:0000256" key="3">
    <source>
        <dbReference type="ARBA" id="ARBA00022989"/>
    </source>
</evidence>
<feature type="transmembrane region" description="Helical" evidence="5">
    <location>
        <begin position="378"/>
        <end position="407"/>
    </location>
</feature>
<sequence>MARRIFAVRPTLPKLPFGFADVALFFGLFLLIYAVAHVGAGLFVEFRPPKVLPQVDLDPANLPYYAARSTLRMFIALGAALVFSIAYGYAAARNKRAEQLLVPILDMLQSVPVLAFLTITVSAFIGLFPGSLFGLELASIFAVFTAQAWNMTFSFYHSMITLPRDLDEAAQVFGLSKWRRFVSVELPSSMIGLVWNAMMSFGGGWFFIAASEAILVFKRQVTLPGIGSYVVKAIDERNLPALGYASLAMVIVIVMVDQLFWRPLVAWSEKFKLERSASSDPPTSWVLDLIRDAKLPRTLNRVYRRFLLRWRRVKWPKLRLHLRWPKLRARTGAKRKPFINGDLIFGAVLGALVVGALWVGTRFVTQEVALREVGSCFWLGFITFLRVAALLVVATVVWTPVGVAIGFNPRLARVAQPVVQIMASYPSNFLFPLVTLLLLRMHGSLNWGAIVLMALGAQWYITFNCIAGAMAVPTDLREMASNMGLRGPALWKKLILPAIFPAWITGAVTASGGAWNASILAEVVEWGNHKLVATGLGAYLTQAHDANDIPRVVLAVSVMCVFVVGINRFVWRKLYTLAETRYRLA</sequence>
<dbReference type="PROSITE" id="PS50928">
    <property type="entry name" value="ABC_TM1"/>
    <property type="match status" value="2"/>
</dbReference>
<evidence type="ECO:0000256" key="1">
    <source>
        <dbReference type="ARBA" id="ARBA00004141"/>
    </source>
</evidence>
<organism evidence="7 8">
    <name type="scientific">Fimbriimonas ginsengisoli</name>
    <dbReference type="NCBI Taxonomy" id="1005039"/>
    <lineage>
        <taxon>Bacteria</taxon>
        <taxon>Bacillati</taxon>
        <taxon>Armatimonadota</taxon>
        <taxon>Fimbriimonadia</taxon>
        <taxon>Fimbriimonadales</taxon>
        <taxon>Fimbriimonadaceae</taxon>
        <taxon>Fimbriimonas</taxon>
    </lineage>
</organism>
<dbReference type="GO" id="GO:0055085">
    <property type="term" value="P:transmembrane transport"/>
    <property type="evidence" value="ECO:0007669"/>
    <property type="project" value="InterPro"/>
</dbReference>
<dbReference type="InterPro" id="IPR000515">
    <property type="entry name" value="MetI-like"/>
</dbReference>
<dbReference type="Pfam" id="PF00528">
    <property type="entry name" value="BPD_transp_1"/>
    <property type="match status" value="2"/>
</dbReference>
<feature type="transmembrane region" description="Helical" evidence="5">
    <location>
        <begin position="71"/>
        <end position="90"/>
    </location>
</feature>
<feature type="transmembrane region" description="Helical" evidence="5">
    <location>
        <begin position="241"/>
        <end position="261"/>
    </location>
</feature>
<feature type="transmembrane region" description="Helical" evidence="5">
    <location>
        <begin position="111"/>
        <end position="131"/>
    </location>
</feature>
<dbReference type="InterPro" id="IPR035906">
    <property type="entry name" value="MetI-like_sf"/>
</dbReference>
<evidence type="ECO:0000259" key="6">
    <source>
        <dbReference type="PROSITE" id="PS50928"/>
    </source>
</evidence>
<comment type="similarity">
    <text evidence="5">Belongs to the binding-protein-dependent transport system permease family.</text>
</comment>
<reference evidence="7" key="1">
    <citation type="submission" date="2020-07" db="EMBL/GenBank/DDBJ databases">
        <title>Huge and variable diversity of episymbiotic CPR bacteria and DPANN archaea in groundwater ecosystems.</title>
        <authorList>
            <person name="He C.Y."/>
            <person name="Keren R."/>
            <person name="Whittaker M."/>
            <person name="Farag I.F."/>
            <person name="Doudna J."/>
            <person name="Cate J.H.D."/>
            <person name="Banfield J.F."/>
        </authorList>
    </citation>
    <scope>NUCLEOTIDE SEQUENCE</scope>
    <source>
        <strain evidence="7">NC_groundwater_17_Pr7_B-0.1um_64_12</strain>
    </source>
</reference>
<name>A0A931PUV1_FIMGI</name>